<dbReference type="CDD" id="cd14688">
    <property type="entry name" value="bZIP_YAP"/>
    <property type="match status" value="1"/>
</dbReference>
<dbReference type="STRING" id="1664694.A0A0N0NHT3"/>
<dbReference type="OrthoDB" id="2245989at2759"/>
<feature type="compositionally biased region" description="Basic and acidic residues" evidence="1">
    <location>
        <begin position="13"/>
        <end position="23"/>
    </location>
</feature>
<dbReference type="PANTHER" id="PTHR38116">
    <property type="entry name" value="CHROMOSOME 7, WHOLE GENOME SHOTGUN SEQUENCE"/>
    <property type="match status" value="1"/>
</dbReference>
<protein>
    <recommendedName>
        <fullName evidence="4">BZIP domain-containing protein</fullName>
    </recommendedName>
</protein>
<dbReference type="GeneID" id="28732380"/>
<evidence type="ECO:0008006" key="4">
    <source>
        <dbReference type="Google" id="ProtNLM"/>
    </source>
</evidence>
<evidence type="ECO:0000313" key="2">
    <source>
        <dbReference type="EMBL" id="KPI34639.1"/>
    </source>
</evidence>
<dbReference type="RefSeq" id="XP_017994602.1">
    <property type="nucleotide sequence ID" value="XM_018140499.1"/>
</dbReference>
<feature type="region of interest" description="Disordered" evidence="1">
    <location>
        <begin position="1"/>
        <end position="23"/>
    </location>
</feature>
<evidence type="ECO:0000256" key="1">
    <source>
        <dbReference type="SAM" id="MobiDB-lite"/>
    </source>
</evidence>
<reference evidence="2 3" key="1">
    <citation type="submission" date="2015-06" db="EMBL/GenBank/DDBJ databases">
        <title>Draft genome of the ant-associated black yeast Phialophora attae CBS 131958.</title>
        <authorList>
            <person name="Moreno L.F."/>
            <person name="Stielow B.J."/>
            <person name="de Hoog S."/>
            <person name="Vicente V.A."/>
            <person name="Weiss V.A."/>
            <person name="de Vries M."/>
            <person name="Cruz L.M."/>
            <person name="Souza E.M."/>
        </authorList>
    </citation>
    <scope>NUCLEOTIDE SEQUENCE [LARGE SCALE GENOMIC DNA]</scope>
    <source>
        <strain evidence="2 3">CBS 131958</strain>
    </source>
</reference>
<comment type="caution">
    <text evidence="2">The sequence shown here is derived from an EMBL/GenBank/DDBJ whole genome shotgun (WGS) entry which is preliminary data.</text>
</comment>
<dbReference type="Proteomes" id="UP000038010">
    <property type="component" value="Unassembled WGS sequence"/>
</dbReference>
<dbReference type="EMBL" id="LFJN01000054">
    <property type="protein sequence ID" value="KPI34639.1"/>
    <property type="molecule type" value="Genomic_DNA"/>
</dbReference>
<feature type="region of interest" description="Disordered" evidence="1">
    <location>
        <begin position="46"/>
        <end position="86"/>
    </location>
</feature>
<sequence length="324" mass="36216">MGPPKRKAPALDVPRKDEDPAERKRILNVLAQRRYRQKRKEHLNKLEAATLSSTANSEAERDLVDSQRNHPDVNQRQFNSLPPEQAKTPCLQDFQEAFPPDIFDEQVPIGNGYNAFDHAIAFPDDLQLTDSLWPLPSLPSSPRSSHTSSLTSFSSPTSSNASPPNAISFPDEHNLGIPSLDLMRGAHSIALRLGLLPMMWDLEGPTALQRRVPHHPLVDLLPWPTVRDKMLLVFSTPVEIRPPAAAKPTALVDFVYDLEDAAEGSRIHGDDPFSDQNWEVGEKLFRDWWWAFDSQVIARSNALRRERGAPLLGRGTGIVLGEVT</sequence>
<proteinExistence type="predicted"/>
<dbReference type="PANTHER" id="PTHR38116:SF9">
    <property type="entry name" value="BZIP DOMAIN-CONTAINING PROTEIN"/>
    <property type="match status" value="1"/>
</dbReference>
<gene>
    <name evidence="2" type="ORF">AB675_11634</name>
</gene>
<dbReference type="VEuPathDB" id="FungiDB:AB675_11634"/>
<feature type="compositionally biased region" description="Low complexity" evidence="1">
    <location>
        <begin position="138"/>
        <end position="164"/>
    </location>
</feature>
<name>A0A0N0NHT3_9EURO</name>
<keyword evidence="3" id="KW-1185">Reference proteome</keyword>
<organism evidence="2 3">
    <name type="scientific">Cyphellophora attinorum</name>
    <dbReference type="NCBI Taxonomy" id="1664694"/>
    <lineage>
        <taxon>Eukaryota</taxon>
        <taxon>Fungi</taxon>
        <taxon>Dikarya</taxon>
        <taxon>Ascomycota</taxon>
        <taxon>Pezizomycotina</taxon>
        <taxon>Eurotiomycetes</taxon>
        <taxon>Chaetothyriomycetidae</taxon>
        <taxon>Chaetothyriales</taxon>
        <taxon>Cyphellophoraceae</taxon>
        <taxon>Cyphellophora</taxon>
    </lineage>
</organism>
<feature type="region of interest" description="Disordered" evidence="1">
    <location>
        <begin position="138"/>
        <end position="167"/>
    </location>
</feature>
<accession>A0A0N0NHT3</accession>
<feature type="compositionally biased region" description="Basic and acidic residues" evidence="1">
    <location>
        <begin position="58"/>
        <end position="73"/>
    </location>
</feature>
<dbReference type="AlphaFoldDB" id="A0A0N0NHT3"/>
<evidence type="ECO:0000313" key="3">
    <source>
        <dbReference type="Proteomes" id="UP000038010"/>
    </source>
</evidence>